<name>A0A2C9WIU1_MANES</name>
<sequence length="107" mass="11181">MGSRSVASIALLLSVNLLFFSMGSAANCPVNVLLFQACITGWSAGQYSPPYAPCCNLMANLVDLDAAFCLCTAIKADVLGISLNIPINLSLVLNTCGKKVPDGFHCP</sequence>
<comment type="caution">
    <text evidence="4">The sequence shown here is derived from an EMBL/GenBank/DDBJ whole genome shotgun (WGS) entry which is preliminary data.</text>
</comment>
<dbReference type="SUPFAM" id="SSF47699">
    <property type="entry name" value="Bifunctional inhibitor/lipid-transfer protein/seed storage 2S albumin"/>
    <property type="match status" value="1"/>
</dbReference>
<dbReference type="InterPro" id="IPR036312">
    <property type="entry name" value="Bifun_inhib/LTP/seed_sf"/>
</dbReference>
<feature type="domain" description="Bifunctional inhibitor/plant lipid transfer protein/seed storage helical" evidence="3">
    <location>
        <begin position="28"/>
        <end position="106"/>
    </location>
</feature>
<comment type="similarity">
    <text evidence="1">Belongs to the plant LTP family. PEARLI1 subfamily.</text>
</comment>
<dbReference type="Gramene" id="Manes.01G078800.1.v8.1">
    <property type="protein sequence ID" value="Manes.01G078800.1.v8.1.CDS.1"/>
    <property type="gene ID" value="Manes.01G078800.v8.1"/>
</dbReference>
<organism evidence="4 5">
    <name type="scientific">Manihot esculenta</name>
    <name type="common">Cassava</name>
    <name type="synonym">Jatropha manihot</name>
    <dbReference type="NCBI Taxonomy" id="3983"/>
    <lineage>
        <taxon>Eukaryota</taxon>
        <taxon>Viridiplantae</taxon>
        <taxon>Streptophyta</taxon>
        <taxon>Embryophyta</taxon>
        <taxon>Tracheophyta</taxon>
        <taxon>Spermatophyta</taxon>
        <taxon>Magnoliopsida</taxon>
        <taxon>eudicotyledons</taxon>
        <taxon>Gunneridae</taxon>
        <taxon>Pentapetalae</taxon>
        <taxon>rosids</taxon>
        <taxon>fabids</taxon>
        <taxon>Malpighiales</taxon>
        <taxon>Euphorbiaceae</taxon>
        <taxon>Crotonoideae</taxon>
        <taxon>Manihoteae</taxon>
        <taxon>Manihot</taxon>
    </lineage>
</organism>
<dbReference type="InterPro" id="IPR016140">
    <property type="entry name" value="Bifunc_inhib/LTP/seed_store"/>
</dbReference>
<proteinExistence type="inferred from homology"/>
<dbReference type="SMART" id="SM00499">
    <property type="entry name" value="AAI"/>
    <property type="match status" value="1"/>
</dbReference>
<dbReference type="OrthoDB" id="696558at2759"/>
<dbReference type="Proteomes" id="UP000091857">
    <property type="component" value="Chromosome 1"/>
</dbReference>
<dbReference type="Pfam" id="PF14547">
    <property type="entry name" value="Hydrophob_seed"/>
    <property type="match status" value="1"/>
</dbReference>
<dbReference type="InterPro" id="IPR027923">
    <property type="entry name" value="Hydrophob_seed_dom"/>
</dbReference>
<dbReference type="Gene3D" id="1.10.110.10">
    <property type="entry name" value="Plant lipid-transfer and hydrophobic proteins"/>
    <property type="match status" value="1"/>
</dbReference>
<dbReference type="STRING" id="3983.A0A2C9WIU1"/>
<evidence type="ECO:0000259" key="3">
    <source>
        <dbReference type="SMART" id="SM00499"/>
    </source>
</evidence>
<evidence type="ECO:0000313" key="5">
    <source>
        <dbReference type="Proteomes" id="UP000091857"/>
    </source>
</evidence>
<reference evidence="5" key="1">
    <citation type="journal article" date="2016" name="Nat. Biotechnol.">
        <title>Sequencing wild and cultivated cassava and related species reveals extensive interspecific hybridization and genetic diversity.</title>
        <authorList>
            <person name="Bredeson J.V."/>
            <person name="Lyons J.B."/>
            <person name="Prochnik S.E."/>
            <person name="Wu G.A."/>
            <person name="Ha C.M."/>
            <person name="Edsinger-Gonzales E."/>
            <person name="Grimwood J."/>
            <person name="Schmutz J."/>
            <person name="Rabbi I.Y."/>
            <person name="Egesi C."/>
            <person name="Nauluvula P."/>
            <person name="Lebot V."/>
            <person name="Ndunguru J."/>
            <person name="Mkamilo G."/>
            <person name="Bart R.S."/>
            <person name="Setter T.L."/>
            <person name="Gleadow R.M."/>
            <person name="Kulakow P."/>
            <person name="Ferguson M.E."/>
            <person name="Rounsley S."/>
            <person name="Rokhsar D.S."/>
        </authorList>
    </citation>
    <scope>NUCLEOTIDE SEQUENCE [LARGE SCALE GENOMIC DNA]</scope>
    <source>
        <strain evidence="5">cv. AM560-2</strain>
    </source>
</reference>
<evidence type="ECO:0000256" key="1">
    <source>
        <dbReference type="ARBA" id="ARBA00008965"/>
    </source>
</evidence>
<protein>
    <recommendedName>
        <fullName evidence="3">Bifunctional inhibitor/plant lipid transfer protein/seed storage helical domain-containing protein</fullName>
    </recommendedName>
</protein>
<dbReference type="PANTHER" id="PTHR31731">
    <property type="match status" value="1"/>
</dbReference>
<evidence type="ECO:0000256" key="2">
    <source>
        <dbReference type="SAM" id="SignalP"/>
    </source>
</evidence>
<gene>
    <name evidence="4" type="ORF">MANES_01G078800v8</name>
</gene>
<feature type="signal peptide" evidence="2">
    <location>
        <begin position="1"/>
        <end position="25"/>
    </location>
</feature>
<dbReference type="InterPro" id="IPR051636">
    <property type="entry name" value="Plant_LTP/defense-related"/>
</dbReference>
<keyword evidence="5" id="KW-1185">Reference proteome</keyword>
<dbReference type="AlphaFoldDB" id="A0A2C9WIU1"/>
<evidence type="ECO:0000313" key="4">
    <source>
        <dbReference type="EMBL" id="OAY60007.1"/>
    </source>
</evidence>
<feature type="chain" id="PRO_5013174982" description="Bifunctional inhibitor/plant lipid transfer protein/seed storage helical domain-containing protein" evidence="2">
    <location>
        <begin position="26"/>
        <end position="107"/>
    </location>
</feature>
<dbReference type="CDD" id="cd01958">
    <property type="entry name" value="HPS_like"/>
    <property type="match status" value="1"/>
</dbReference>
<accession>A0A2C9WIU1</accession>
<dbReference type="EMBL" id="CM004387">
    <property type="protein sequence ID" value="OAY60007.1"/>
    <property type="molecule type" value="Genomic_DNA"/>
</dbReference>
<keyword evidence="2" id="KW-0732">Signal</keyword>